<evidence type="ECO:0000256" key="2">
    <source>
        <dbReference type="ARBA" id="ARBA00022475"/>
    </source>
</evidence>
<keyword evidence="2" id="KW-1003">Cell membrane</keyword>
<sequence>MPGTSIIIPTLNEAKTLERTLNHLAILNPTPEEIIIVDGGSQDATLNIAQASNLKNLKLITSPQPGRSIQMNLGAAQAKGEYLCFLHADTLVPDDLVAVICEILAQPQIAGIGFISLMTGSQITRWGISLHNYLKTYYAPFLFRPYLFWWRGLRLLFGDQVICCRRSQFQACGGYDPTLPIMEEADLCLKLTQFGAIKQVNRIVVSSDRRVAAWGAWKATGIYLGIGVLWGLGVSANTLKKFYQDVR</sequence>
<evidence type="ECO:0000256" key="1">
    <source>
        <dbReference type="ARBA" id="ARBA00004236"/>
    </source>
</evidence>
<evidence type="ECO:0000256" key="8">
    <source>
        <dbReference type="ARBA" id="ARBA00038120"/>
    </source>
</evidence>
<evidence type="ECO:0000256" key="3">
    <source>
        <dbReference type="ARBA" id="ARBA00022676"/>
    </source>
</evidence>
<keyword evidence="5" id="KW-0472">Membrane</keyword>
<dbReference type="SUPFAM" id="SSF53448">
    <property type="entry name" value="Nucleotide-diphospho-sugar transferases"/>
    <property type="match status" value="1"/>
</dbReference>
<feature type="domain" description="Glycosyltransferase 2-like" evidence="10">
    <location>
        <begin position="5"/>
        <end position="131"/>
    </location>
</feature>
<reference evidence="12" key="1">
    <citation type="submission" date="2023-07" db="EMBL/GenBank/DDBJ databases">
        <authorList>
            <person name="Luz R."/>
            <person name="Cordeiro R."/>
            <person name="Fonseca A."/>
            <person name="Goncalves V."/>
        </authorList>
    </citation>
    <scope>NUCLEOTIDE SEQUENCE [LARGE SCALE GENOMIC DNA]</scope>
    <source>
        <strain evidence="12">BACA0444</strain>
    </source>
</reference>
<dbReference type="InterPro" id="IPR026461">
    <property type="entry name" value="Trfase_2_rSAM/seldom_assoc"/>
</dbReference>
<proteinExistence type="inferred from homology"/>
<keyword evidence="3" id="KW-0328">Glycosyltransferase</keyword>
<comment type="similarity">
    <text evidence="8">Belongs to the glycosyltransferase 2 family. CrtQ subfamily.</text>
</comment>
<evidence type="ECO:0000313" key="12">
    <source>
        <dbReference type="Proteomes" id="UP001268256"/>
    </source>
</evidence>
<dbReference type="CDD" id="cd02522">
    <property type="entry name" value="GT_2_like_a"/>
    <property type="match status" value="1"/>
</dbReference>
<dbReference type="InterPro" id="IPR001173">
    <property type="entry name" value="Glyco_trans_2-like"/>
</dbReference>
<dbReference type="AlphaFoldDB" id="A0AAE4FSM7"/>
<comment type="pathway">
    <text evidence="7">Carotenoid biosynthesis; staphyloxanthin biosynthesis; staphyloxanthin from farnesyl diphosphate: step 4/5.</text>
</comment>
<dbReference type="RefSeq" id="WP_322878619.1">
    <property type="nucleotide sequence ID" value="NZ_JAVMIP010000011.1"/>
</dbReference>
<comment type="subcellular location">
    <subcellularLocation>
        <location evidence="1">Cell membrane</location>
    </subcellularLocation>
</comment>
<dbReference type="Gene3D" id="3.90.550.10">
    <property type="entry name" value="Spore Coat Polysaccharide Biosynthesis Protein SpsA, Chain A"/>
    <property type="match status" value="1"/>
</dbReference>
<dbReference type="EMBL" id="JAVMIP010000011">
    <property type="protein sequence ID" value="MDS3861376.1"/>
    <property type="molecule type" value="Genomic_DNA"/>
</dbReference>
<dbReference type="Proteomes" id="UP001268256">
    <property type="component" value="Unassembled WGS sequence"/>
</dbReference>
<evidence type="ECO:0000256" key="9">
    <source>
        <dbReference type="ARBA" id="ARBA00040345"/>
    </source>
</evidence>
<dbReference type="GO" id="GO:0016757">
    <property type="term" value="F:glycosyltransferase activity"/>
    <property type="evidence" value="ECO:0007669"/>
    <property type="project" value="UniProtKB-KW"/>
</dbReference>
<evidence type="ECO:0000256" key="4">
    <source>
        <dbReference type="ARBA" id="ARBA00022679"/>
    </source>
</evidence>
<dbReference type="InterPro" id="IPR029044">
    <property type="entry name" value="Nucleotide-diphossugar_trans"/>
</dbReference>
<gene>
    <name evidence="11" type="ORF">RIF25_11210</name>
</gene>
<dbReference type="PANTHER" id="PTHR43646:SF2">
    <property type="entry name" value="GLYCOSYLTRANSFERASE 2-LIKE DOMAIN-CONTAINING PROTEIN"/>
    <property type="match status" value="1"/>
</dbReference>
<name>A0AAE4FSM7_9CYAN</name>
<evidence type="ECO:0000256" key="5">
    <source>
        <dbReference type="ARBA" id="ARBA00023136"/>
    </source>
</evidence>
<evidence type="ECO:0000259" key="10">
    <source>
        <dbReference type="Pfam" id="PF00535"/>
    </source>
</evidence>
<dbReference type="GO" id="GO:0005886">
    <property type="term" value="C:plasma membrane"/>
    <property type="evidence" value="ECO:0007669"/>
    <property type="project" value="UniProtKB-SubCell"/>
</dbReference>
<keyword evidence="12" id="KW-1185">Reference proteome</keyword>
<evidence type="ECO:0000313" key="11">
    <source>
        <dbReference type="EMBL" id="MDS3861376.1"/>
    </source>
</evidence>
<protein>
    <recommendedName>
        <fullName evidence="9">4,4'-diaponeurosporenoate glycosyltransferase</fullName>
    </recommendedName>
</protein>
<comment type="function">
    <text evidence="6">Catalyzes the glycosylation of 4,4'-diaponeurosporenoate, i.e. the esterification of glucose at the C1'' position with the carboxyl group of 4,4'-diaponeurosporenic acid, to form glycosyl-4,4'-diaponeurosporenoate. This is a step in the biosynthesis of staphyloxanthin, an orange pigment present in most staphylococci strains.</text>
</comment>
<keyword evidence="4" id="KW-0808">Transferase</keyword>
<dbReference type="NCBIfam" id="TIGR04283">
    <property type="entry name" value="glyco_like_mftF"/>
    <property type="match status" value="1"/>
</dbReference>
<dbReference type="Pfam" id="PF00535">
    <property type="entry name" value="Glycos_transf_2"/>
    <property type="match status" value="1"/>
</dbReference>
<comment type="caution">
    <text evidence="11">The sequence shown here is derived from an EMBL/GenBank/DDBJ whole genome shotgun (WGS) entry which is preliminary data.</text>
</comment>
<dbReference type="PANTHER" id="PTHR43646">
    <property type="entry name" value="GLYCOSYLTRANSFERASE"/>
    <property type="match status" value="1"/>
</dbReference>
<evidence type="ECO:0000256" key="7">
    <source>
        <dbReference type="ARBA" id="ARBA00037904"/>
    </source>
</evidence>
<accession>A0AAE4FSM7</accession>
<evidence type="ECO:0000256" key="6">
    <source>
        <dbReference type="ARBA" id="ARBA00037281"/>
    </source>
</evidence>
<organism evidence="11 12">
    <name type="scientific">Pseudocalidococcus azoricus BACA0444</name>
    <dbReference type="NCBI Taxonomy" id="2918990"/>
    <lineage>
        <taxon>Bacteria</taxon>
        <taxon>Bacillati</taxon>
        <taxon>Cyanobacteriota</taxon>
        <taxon>Cyanophyceae</taxon>
        <taxon>Acaryochloridales</taxon>
        <taxon>Thermosynechococcaceae</taxon>
        <taxon>Pseudocalidococcus</taxon>
        <taxon>Pseudocalidococcus azoricus</taxon>
    </lineage>
</organism>